<gene>
    <name evidence="2" type="ORF">Q604_UNBC04499G0001</name>
</gene>
<name>W1YK54_9ZZZZ</name>
<sequence>MEIDRSKLTPMMKQYFDTKEKYPDCILFFRLGDFYEMFF</sequence>
<accession>W1YK54</accession>
<proteinExistence type="predicted"/>
<dbReference type="GO" id="GO:0005524">
    <property type="term" value="F:ATP binding"/>
    <property type="evidence" value="ECO:0007669"/>
    <property type="project" value="InterPro"/>
</dbReference>
<dbReference type="SUPFAM" id="SSF55271">
    <property type="entry name" value="DNA repair protein MutS, domain I"/>
    <property type="match status" value="1"/>
</dbReference>
<dbReference type="EMBL" id="AZMM01004499">
    <property type="protein sequence ID" value="ETJ41574.1"/>
    <property type="molecule type" value="Genomic_DNA"/>
</dbReference>
<evidence type="ECO:0000313" key="2">
    <source>
        <dbReference type="EMBL" id="ETJ41574.1"/>
    </source>
</evidence>
<protein>
    <submittedName>
        <fullName evidence="2">DNA mismatch repair protein MutS</fullName>
    </submittedName>
</protein>
<dbReference type="GO" id="GO:0006298">
    <property type="term" value="P:mismatch repair"/>
    <property type="evidence" value="ECO:0007669"/>
    <property type="project" value="InterPro"/>
</dbReference>
<dbReference type="Gene3D" id="3.40.1170.10">
    <property type="entry name" value="DNA repair protein MutS, domain I"/>
    <property type="match status" value="1"/>
</dbReference>
<comment type="caution">
    <text evidence="2">The sequence shown here is derived from an EMBL/GenBank/DDBJ whole genome shotgun (WGS) entry which is preliminary data.</text>
</comment>
<dbReference type="GO" id="GO:0030983">
    <property type="term" value="F:mismatched DNA binding"/>
    <property type="evidence" value="ECO:0007669"/>
    <property type="project" value="InterPro"/>
</dbReference>
<reference evidence="2" key="1">
    <citation type="submission" date="2013-12" db="EMBL/GenBank/DDBJ databases">
        <title>A Varibaculum cambriense genome reconstructed from a premature infant gut community with otherwise low bacterial novelty that shifts toward anaerobic metabolism during the third week of life.</title>
        <authorList>
            <person name="Brown C.T."/>
            <person name="Sharon I."/>
            <person name="Thomas B.C."/>
            <person name="Castelle C.J."/>
            <person name="Morowitz M.J."/>
            <person name="Banfield J.F."/>
        </authorList>
    </citation>
    <scope>NUCLEOTIDE SEQUENCE</scope>
</reference>
<feature type="non-terminal residue" evidence="2">
    <location>
        <position position="39"/>
    </location>
</feature>
<dbReference type="InterPro" id="IPR007695">
    <property type="entry name" value="DNA_mismatch_repair_MutS-lik_N"/>
</dbReference>
<organism evidence="2">
    <name type="scientific">human gut metagenome</name>
    <dbReference type="NCBI Taxonomy" id="408170"/>
    <lineage>
        <taxon>unclassified sequences</taxon>
        <taxon>metagenomes</taxon>
        <taxon>organismal metagenomes</taxon>
    </lineage>
</organism>
<dbReference type="AlphaFoldDB" id="W1YK54"/>
<evidence type="ECO:0000259" key="1">
    <source>
        <dbReference type="Pfam" id="PF01624"/>
    </source>
</evidence>
<dbReference type="InterPro" id="IPR016151">
    <property type="entry name" value="DNA_mismatch_repair_MutS_N"/>
</dbReference>
<feature type="domain" description="DNA mismatch repair protein MutS-like N-terminal" evidence="1">
    <location>
        <begin position="9"/>
        <end position="39"/>
    </location>
</feature>
<dbReference type="Pfam" id="PF01624">
    <property type="entry name" value="MutS_I"/>
    <property type="match status" value="1"/>
</dbReference>